<evidence type="ECO:0000256" key="12">
    <source>
        <dbReference type="SAM" id="Phobius"/>
    </source>
</evidence>
<evidence type="ECO:0000313" key="16">
    <source>
        <dbReference type="Proteomes" id="UP000824469"/>
    </source>
</evidence>
<feature type="region of interest" description="Disordered" evidence="11">
    <location>
        <begin position="286"/>
        <end position="310"/>
    </location>
</feature>
<dbReference type="GO" id="GO:0007165">
    <property type="term" value="P:signal transduction"/>
    <property type="evidence" value="ECO:0007669"/>
    <property type="project" value="InterPro"/>
</dbReference>
<evidence type="ECO:0000256" key="11">
    <source>
        <dbReference type="SAM" id="MobiDB-lite"/>
    </source>
</evidence>
<keyword evidence="12" id="KW-1133">Transmembrane helix</keyword>
<evidence type="ECO:0000259" key="14">
    <source>
        <dbReference type="PROSITE" id="PS50816"/>
    </source>
</evidence>
<feature type="domain" description="Protein kinase" evidence="13">
    <location>
        <begin position="1"/>
        <end position="85"/>
    </location>
</feature>
<keyword evidence="8" id="KW-0464">Manganese</keyword>
<keyword evidence="3" id="KW-0723">Serine/threonine-protein kinase</keyword>
<feature type="non-terminal residue" evidence="15">
    <location>
        <position position="1"/>
    </location>
</feature>
<dbReference type="PROSITE" id="PS50816">
    <property type="entry name" value="NAF"/>
    <property type="match status" value="1"/>
</dbReference>
<dbReference type="OMA" id="REMCDAL"/>
<keyword evidence="4" id="KW-0808">Transferase</keyword>
<evidence type="ECO:0000256" key="8">
    <source>
        <dbReference type="ARBA" id="ARBA00023211"/>
    </source>
</evidence>
<evidence type="ECO:0000256" key="9">
    <source>
        <dbReference type="ARBA" id="ARBA00047899"/>
    </source>
</evidence>
<dbReference type="Gene3D" id="1.10.510.10">
    <property type="entry name" value="Transferase(Phosphotransferase) domain 1"/>
    <property type="match status" value="1"/>
</dbReference>
<keyword evidence="5" id="KW-0547">Nucleotide-binding</keyword>
<dbReference type="Pfam" id="PF00069">
    <property type="entry name" value="Pkinase"/>
    <property type="match status" value="1"/>
</dbReference>
<dbReference type="InterPro" id="IPR000719">
    <property type="entry name" value="Prot_kinase_dom"/>
</dbReference>
<evidence type="ECO:0000256" key="10">
    <source>
        <dbReference type="ARBA" id="ARBA00048679"/>
    </source>
</evidence>
<dbReference type="SUPFAM" id="SSF56112">
    <property type="entry name" value="Protein kinase-like (PK-like)"/>
    <property type="match status" value="1"/>
</dbReference>
<evidence type="ECO:0000256" key="4">
    <source>
        <dbReference type="ARBA" id="ARBA00022679"/>
    </source>
</evidence>
<dbReference type="EC" id="2.7.11.1" evidence="2"/>
<comment type="catalytic activity">
    <reaction evidence="9">
        <text>L-threonyl-[protein] + ATP = O-phospho-L-threonyl-[protein] + ADP + H(+)</text>
        <dbReference type="Rhea" id="RHEA:46608"/>
        <dbReference type="Rhea" id="RHEA-COMP:11060"/>
        <dbReference type="Rhea" id="RHEA-COMP:11605"/>
        <dbReference type="ChEBI" id="CHEBI:15378"/>
        <dbReference type="ChEBI" id="CHEBI:30013"/>
        <dbReference type="ChEBI" id="CHEBI:30616"/>
        <dbReference type="ChEBI" id="CHEBI:61977"/>
        <dbReference type="ChEBI" id="CHEBI:456216"/>
        <dbReference type="EC" id="2.7.11.1"/>
    </reaction>
</comment>
<evidence type="ECO:0000256" key="1">
    <source>
        <dbReference type="ARBA" id="ARBA00006234"/>
    </source>
</evidence>
<dbReference type="InterPro" id="IPR004041">
    <property type="entry name" value="NAF_dom"/>
</dbReference>
<evidence type="ECO:0000259" key="13">
    <source>
        <dbReference type="PROSITE" id="PS50011"/>
    </source>
</evidence>
<evidence type="ECO:0000313" key="15">
    <source>
        <dbReference type="EMBL" id="KAH9293938.1"/>
    </source>
</evidence>
<dbReference type="PROSITE" id="PS50011">
    <property type="entry name" value="PROTEIN_KINASE_DOM"/>
    <property type="match status" value="1"/>
</dbReference>
<feature type="compositionally biased region" description="Polar residues" evidence="11">
    <location>
        <begin position="291"/>
        <end position="304"/>
    </location>
</feature>
<dbReference type="CDD" id="cd12195">
    <property type="entry name" value="CIPK_C"/>
    <property type="match status" value="1"/>
</dbReference>
<evidence type="ECO:0000256" key="7">
    <source>
        <dbReference type="ARBA" id="ARBA00022840"/>
    </source>
</evidence>
<dbReference type="Proteomes" id="UP000824469">
    <property type="component" value="Unassembled WGS sequence"/>
</dbReference>
<dbReference type="PANTHER" id="PTHR43895:SF123">
    <property type="entry name" value="NON-SPECIFIC SERINE_THREONINE PROTEIN KINASE"/>
    <property type="match status" value="1"/>
</dbReference>
<protein>
    <recommendedName>
        <fullName evidence="2">non-specific serine/threonine protein kinase</fullName>
        <ecNumber evidence="2">2.7.11.1</ecNumber>
    </recommendedName>
</protein>
<dbReference type="Gene3D" id="3.30.310.80">
    <property type="entry name" value="Kinase associated domain 1, KA1"/>
    <property type="match status" value="1"/>
</dbReference>
<dbReference type="GO" id="GO:0005524">
    <property type="term" value="F:ATP binding"/>
    <property type="evidence" value="ECO:0007669"/>
    <property type="project" value="UniProtKB-KW"/>
</dbReference>
<evidence type="ECO:0000256" key="6">
    <source>
        <dbReference type="ARBA" id="ARBA00022777"/>
    </source>
</evidence>
<dbReference type="GO" id="GO:0004674">
    <property type="term" value="F:protein serine/threonine kinase activity"/>
    <property type="evidence" value="ECO:0007669"/>
    <property type="project" value="UniProtKB-KW"/>
</dbReference>
<comment type="caution">
    <text evidence="15">The sequence shown here is derived from an EMBL/GenBank/DDBJ whole genome shotgun (WGS) entry which is preliminary data.</text>
</comment>
<dbReference type="InterPro" id="IPR011009">
    <property type="entry name" value="Kinase-like_dom_sf"/>
</dbReference>
<dbReference type="Pfam" id="PF03822">
    <property type="entry name" value="NAF"/>
    <property type="match status" value="1"/>
</dbReference>
<dbReference type="FunFam" id="3.30.310.80:FF:000002">
    <property type="entry name" value="Non-specific serine/threonine protein kinase"/>
    <property type="match status" value="1"/>
</dbReference>
<sequence>VINDKGYDGATADLWSCGVILFVLMAGYLPFDDSNLMTLYKKICKADFTCPPWFSSSVKKLISRILDPNPKTRITASKILENEWFKKDYKPPEFQEDEDVNLDDVDAVFNDSEEHLVTEKKETQPVLMNAFELISKSQGLNLGNLFEKHMGLVKRETRFTSKHPAKEIISRIEEAAGPLGFNVTKMKYKMKLQGAETGRKGRLFIMTEVLEVAQSFSMVEVRKAGGDTLEFHKRAPPTNELSYMHEVITRSQRELQQTIRESQREMCDALTDSIMDSVKVLQGHNILGNHGATNNGEESSSKPVKTSIKPPPQIFRAKFLQKEEQPIELDPPSDVDDIETWGEEYAALSFRVKAMLSFSDFCQLKNSKGTGHNA</sequence>
<accession>A0AA38C7C1</accession>
<comment type="similarity">
    <text evidence="1">Belongs to the protein kinase superfamily. CAMK Ser/Thr protein kinase family. SNF1 subfamily.</text>
</comment>
<reference evidence="15 16" key="1">
    <citation type="journal article" date="2021" name="Nat. Plants">
        <title>The Taxus genome provides insights into paclitaxel biosynthesis.</title>
        <authorList>
            <person name="Xiong X."/>
            <person name="Gou J."/>
            <person name="Liao Q."/>
            <person name="Li Y."/>
            <person name="Zhou Q."/>
            <person name="Bi G."/>
            <person name="Li C."/>
            <person name="Du R."/>
            <person name="Wang X."/>
            <person name="Sun T."/>
            <person name="Guo L."/>
            <person name="Liang H."/>
            <person name="Lu P."/>
            <person name="Wu Y."/>
            <person name="Zhang Z."/>
            <person name="Ro D.K."/>
            <person name="Shang Y."/>
            <person name="Huang S."/>
            <person name="Yan J."/>
        </authorList>
    </citation>
    <scope>NUCLEOTIDE SEQUENCE [LARGE SCALE GENOMIC DNA]</scope>
    <source>
        <strain evidence="15">Ta-2019</strain>
    </source>
</reference>
<gene>
    <name evidence="15" type="ORF">KI387_040861</name>
</gene>
<keyword evidence="7" id="KW-0067">ATP-binding</keyword>
<keyword evidence="16" id="KW-1185">Reference proteome</keyword>
<evidence type="ECO:0000256" key="5">
    <source>
        <dbReference type="ARBA" id="ARBA00022741"/>
    </source>
</evidence>
<dbReference type="EMBL" id="JAHRHJ020000566">
    <property type="protein sequence ID" value="KAH9293938.1"/>
    <property type="molecule type" value="Genomic_DNA"/>
</dbReference>
<evidence type="ECO:0000256" key="3">
    <source>
        <dbReference type="ARBA" id="ARBA00022527"/>
    </source>
</evidence>
<feature type="transmembrane region" description="Helical" evidence="12">
    <location>
        <begin position="12"/>
        <end position="31"/>
    </location>
</feature>
<organism evidence="15 16">
    <name type="scientific">Taxus chinensis</name>
    <name type="common">Chinese yew</name>
    <name type="synonym">Taxus wallichiana var. chinensis</name>
    <dbReference type="NCBI Taxonomy" id="29808"/>
    <lineage>
        <taxon>Eukaryota</taxon>
        <taxon>Viridiplantae</taxon>
        <taxon>Streptophyta</taxon>
        <taxon>Embryophyta</taxon>
        <taxon>Tracheophyta</taxon>
        <taxon>Spermatophyta</taxon>
        <taxon>Pinopsida</taxon>
        <taxon>Pinidae</taxon>
        <taxon>Conifers II</taxon>
        <taxon>Cupressales</taxon>
        <taxon>Taxaceae</taxon>
        <taxon>Taxus</taxon>
    </lineage>
</organism>
<evidence type="ECO:0000256" key="2">
    <source>
        <dbReference type="ARBA" id="ARBA00012513"/>
    </source>
</evidence>
<dbReference type="AlphaFoldDB" id="A0AA38C7C1"/>
<feature type="domain" description="NAF" evidence="14">
    <location>
        <begin position="123"/>
        <end position="147"/>
    </location>
</feature>
<dbReference type="InterPro" id="IPR018451">
    <property type="entry name" value="NAF/FISL_domain"/>
</dbReference>
<dbReference type="PANTHER" id="PTHR43895">
    <property type="entry name" value="CALCIUM/CALMODULIN-DEPENDENT PROTEIN KINASE KINASE-RELATED"/>
    <property type="match status" value="1"/>
</dbReference>
<keyword evidence="12" id="KW-0472">Membrane</keyword>
<name>A0AA38C7C1_TAXCH</name>
<proteinExistence type="inferred from homology"/>
<keyword evidence="6" id="KW-0418">Kinase</keyword>
<comment type="catalytic activity">
    <reaction evidence="10">
        <text>L-seryl-[protein] + ATP = O-phospho-L-seryl-[protein] + ADP + H(+)</text>
        <dbReference type="Rhea" id="RHEA:17989"/>
        <dbReference type="Rhea" id="RHEA-COMP:9863"/>
        <dbReference type="Rhea" id="RHEA-COMP:11604"/>
        <dbReference type="ChEBI" id="CHEBI:15378"/>
        <dbReference type="ChEBI" id="CHEBI:29999"/>
        <dbReference type="ChEBI" id="CHEBI:30616"/>
        <dbReference type="ChEBI" id="CHEBI:83421"/>
        <dbReference type="ChEBI" id="CHEBI:456216"/>
        <dbReference type="EC" id="2.7.11.1"/>
    </reaction>
</comment>
<keyword evidence="12" id="KW-0812">Transmembrane</keyword>